<keyword evidence="5" id="KW-1185">Reference proteome</keyword>
<dbReference type="GO" id="GO:0046627">
    <property type="term" value="P:negative regulation of insulin receptor signaling pathway"/>
    <property type="evidence" value="ECO:0007669"/>
    <property type="project" value="TreeGrafter"/>
</dbReference>
<dbReference type="GO" id="GO:0046856">
    <property type="term" value="P:phosphatidylinositol dephosphorylation"/>
    <property type="evidence" value="ECO:0007669"/>
    <property type="project" value="InterPro"/>
</dbReference>
<organism evidence="4 5">
    <name type="scientific">Astatotilapia calliptera</name>
    <name type="common">Eastern happy</name>
    <name type="synonym">Chromis callipterus</name>
    <dbReference type="NCBI Taxonomy" id="8154"/>
    <lineage>
        <taxon>Eukaryota</taxon>
        <taxon>Metazoa</taxon>
        <taxon>Chordata</taxon>
        <taxon>Craniata</taxon>
        <taxon>Vertebrata</taxon>
        <taxon>Euteleostomi</taxon>
        <taxon>Actinopterygii</taxon>
        <taxon>Neopterygii</taxon>
        <taxon>Teleostei</taxon>
        <taxon>Neoteleostei</taxon>
        <taxon>Acanthomorphata</taxon>
        <taxon>Ovalentaria</taxon>
        <taxon>Cichlomorphae</taxon>
        <taxon>Cichliformes</taxon>
        <taxon>Cichlidae</taxon>
        <taxon>African cichlids</taxon>
        <taxon>Pseudocrenilabrinae</taxon>
        <taxon>Haplochromini</taxon>
        <taxon>Astatotilapia</taxon>
    </lineage>
</organism>
<dbReference type="GO" id="GO:0043010">
    <property type="term" value="P:camera-type eye development"/>
    <property type="evidence" value="ECO:0007669"/>
    <property type="project" value="Ensembl"/>
</dbReference>
<feature type="compositionally biased region" description="Acidic residues" evidence="2">
    <location>
        <begin position="319"/>
        <end position="336"/>
    </location>
</feature>
<dbReference type="AlphaFoldDB" id="A0A3P8QVC0"/>
<evidence type="ECO:0000313" key="5">
    <source>
        <dbReference type="Proteomes" id="UP000265100"/>
    </source>
</evidence>
<comment type="similarity">
    <text evidence="1">Belongs to the inositol 1,4,5-trisphosphate 5-phosphatase type II family.</text>
</comment>
<dbReference type="InterPro" id="IPR000300">
    <property type="entry name" value="IPPc"/>
</dbReference>
<dbReference type="SMART" id="SM00128">
    <property type="entry name" value="IPPc"/>
    <property type="match status" value="1"/>
</dbReference>
<dbReference type="GO" id="GO:0001726">
    <property type="term" value="C:ruffle"/>
    <property type="evidence" value="ECO:0007669"/>
    <property type="project" value="TreeGrafter"/>
</dbReference>
<accession>A0A3P8QVC0</accession>
<dbReference type="Ensembl" id="ENSACLT00000033829.2">
    <property type="protein sequence ID" value="ENSACLP00000033049.2"/>
    <property type="gene ID" value="ENSACLG00000022330.2"/>
</dbReference>
<reference evidence="4 5" key="1">
    <citation type="submission" date="2018-05" db="EMBL/GenBank/DDBJ databases">
        <authorList>
            <person name="Datahose"/>
        </authorList>
    </citation>
    <scope>NUCLEOTIDE SEQUENCE</scope>
</reference>
<dbReference type="Gene3D" id="2.60.40.2840">
    <property type="match status" value="1"/>
</dbReference>
<dbReference type="FunFam" id="3.60.10.10:FF:000066">
    <property type="entry name" value="Inositol polyphosphate-5-phosphatase Kb"/>
    <property type="match status" value="1"/>
</dbReference>
<dbReference type="PANTHER" id="PTHR11200:SF299">
    <property type="entry name" value="INOSITOL POLYPHOSPHATE 5-PHOSPHATASE K ISOFORM X3"/>
    <property type="match status" value="1"/>
</dbReference>
<dbReference type="Proteomes" id="UP000265100">
    <property type="component" value="Chromosome 10"/>
</dbReference>
<dbReference type="InterPro" id="IPR036691">
    <property type="entry name" value="Endo/exonu/phosph_ase_sf"/>
</dbReference>
<dbReference type="SUPFAM" id="SSF56219">
    <property type="entry name" value="DNase I-like"/>
    <property type="match status" value="1"/>
</dbReference>
<evidence type="ECO:0000313" key="4">
    <source>
        <dbReference type="Ensembl" id="ENSACLP00000033049.2"/>
    </source>
</evidence>
<dbReference type="InterPro" id="IPR041611">
    <property type="entry name" value="SKICH"/>
</dbReference>
<dbReference type="GO" id="GO:0034485">
    <property type="term" value="F:phosphatidylinositol-3,4,5-trisphosphate 5-phosphatase activity"/>
    <property type="evidence" value="ECO:0007669"/>
    <property type="project" value="TreeGrafter"/>
</dbReference>
<reference evidence="5" key="2">
    <citation type="submission" date="2023-03" db="EMBL/GenBank/DDBJ databases">
        <authorList>
            <consortium name="Wellcome Sanger Institute Data Sharing"/>
        </authorList>
    </citation>
    <scope>NUCLEOTIDE SEQUENCE [LARGE SCALE GENOMIC DNA]</scope>
</reference>
<dbReference type="GeneTree" id="ENSGT00940000156538"/>
<dbReference type="GO" id="GO:0004439">
    <property type="term" value="F:phosphatidylinositol-4,5-bisphosphate 5-phosphatase activity"/>
    <property type="evidence" value="ECO:0007669"/>
    <property type="project" value="TreeGrafter"/>
</dbReference>
<name>A0A3P8QVC0_ASTCA</name>
<dbReference type="GO" id="GO:0005783">
    <property type="term" value="C:endoplasmic reticulum"/>
    <property type="evidence" value="ECO:0007669"/>
    <property type="project" value="TreeGrafter"/>
</dbReference>
<reference evidence="4" key="3">
    <citation type="submission" date="2025-08" db="UniProtKB">
        <authorList>
            <consortium name="Ensembl"/>
        </authorList>
    </citation>
    <scope>IDENTIFICATION</scope>
</reference>
<dbReference type="Pfam" id="PF22669">
    <property type="entry name" value="Exo_endo_phos2"/>
    <property type="match status" value="1"/>
</dbReference>
<dbReference type="Gene3D" id="3.60.10.10">
    <property type="entry name" value="Endonuclease/exonuclease/phosphatase"/>
    <property type="match status" value="1"/>
</dbReference>
<reference evidence="4" key="4">
    <citation type="submission" date="2025-09" db="UniProtKB">
        <authorList>
            <consortium name="Ensembl"/>
        </authorList>
    </citation>
    <scope>IDENTIFICATION</scope>
</reference>
<dbReference type="PANTHER" id="PTHR11200">
    <property type="entry name" value="INOSITOL 5-PHOSPHATASE"/>
    <property type="match status" value="1"/>
</dbReference>
<dbReference type="InterPro" id="IPR046985">
    <property type="entry name" value="IP5"/>
</dbReference>
<dbReference type="CDD" id="cd09094">
    <property type="entry name" value="INPP5c_INPP5J-like"/>
    <property type="match status" value="1"/>
</dbReference>
<proteinExistence type="inferred from homology"/>
<dbReference type="Bgee" id="ENSACLG00000022330">
    <property type="expression patterns" value="Expressed in camera-type eye"/>
</dbReference>
<evidence type="ECO:0000259" key="3">
    <source>
        <dbReference type="SMART" id="SM00128"/>
    </source>
</evidence>
<dbReference type="GO" id="GO:0048741">
    <property type="term" value="P:skeletal muscle fiber development"/>
    <property type="evidence" value="ECO:0007669"/>
    <property type="project" value="Ensembl"/>
</dbReference>
<feature type="domain" description="Inositol polyphosphate-related phosphatase" evidence="3">
    <location>
        <begin position="50"/>
        <end position="372"/>
    </location>
</feature>
<evidence type="ECO:0000256" key="2">
    <source>
        <dbReference type="SAM" id="MobiDB-lite"/>
    </source>
</evidence>
<dbReference type="Pfam" id="PF17751">
    <property type="entry name" value="SKICH"/>
    <property type="match status" value="1"/>
</dbReference>
<evidence type="ECO:0000256" key="1">
    <source>
        <dbReference type="ARBA" id="ARBA00005910"/>
    </source>
</evidence>
<dbReference type="GO" id="GO:0051898">
    <property type="term" value="P:negative regulation of phosphatidylinositol 3-kinase/protein kinase B signal transduction"/>
    <property type="evidence" value="ECO:0007669"/>
    <property type="project" value="TreeGrafter"/>
</dbReference>
<protein>
    <submittedName>
        <fullName evidence="4">Inositol polyphosphate-5-phosphatase Kb</fullName>
    </submittedName>
</protein>
<dbReference type="GO" id="GO:0016312">
    <property type="term" value="F:inositol bisphosphate phosphatase activity"/>
    <property type="evidence" value="ECO:0007669"/>
    <property type="project" value="TreeGrafter"/>
</dbReference>
<feature type="region of interest" description="Disordered" evidence="2">
    <location>
        <begin position="316"/>
        <end position="338"/>
    </location>
</feature>
<dbReference type="GO" id="GO:0005886">
    <property type="term" value="C:plasma membrane"/>
    <property type="evidence" value="ECO:0007669"/>
    <property type="project" value="TreeGrafter"/>
</dbReference>
<dbReference type="GO" id="GO:0045719">
    <property type="term" value="P:negative regulation of glycogen biosynthetic process"/>
    <property type="evidence" value="ECO:0007669"/>
    <property type="project" value="TreeGrafter"/>
</dbReference>
<sequence>MPVSCLRLYSKSDSLLPAFPSQPYCFVSRCSIGARSHKTLPEKGLHQQPSPSAIHIVTWNVATAEPSEDATSLLQLDAQLPPDLYVIGLQEVNATPVRFITDLISEDSWSHVFTNSLAPRGFVKVTSVRMQGLLLLLFAKQIHLPYIRNIQTTYTRTGVFGYWGNKGGVSVRFSFYGHMICFLNCHLAAHMNNALQRVDEFEYILETQDFDIYDTPQIRDHKVVFWFGDLNFRIADHGLHFLRSSINSGRLNLLWGKDQLIMMKKKEAFLQEFEEGPLNFKPTYKFDRNSDTYDTSGKKRKPAWTDRILWRIKPKPLPSEEDDEKASTSTDEEQDEYPVLVTQDKYTSDMSYGVSDHKPVIATFSLELRKVFDTPLVRVSPVGIWSAGQDALLTYSVLEDFMSSTWDWIGLYKVGFKTASDYETFVWVRENELPEINECALLFYMCCLSEETCTLQLKFLAMGCLQKLLNMRILERNMTRDGYRLGFIRYRCQTGTFETVPVLKRCSNRCLKNGEHKIGPKTSHVQLFFCKKITMLVFSAAIGDLWYHSWLEAVLKQWKKHKLCLKTSHV</sequence>